<dbReference type="AlphaFoldDB" id="A0A1L3ZY64"/>
<proteinExistence type="predicted"/>
<dbReference type="RefSeq" id="WP_072598239.1">
    <property type="nucleotide sequence ID" value="NZ_CP018221.1"/>
</dbReference>
<name>A0A1L3ZY64_9SPHN</name>
<sequence>MMKSQEFEAFSSARNAIENGEKVSENIAIMLKLAFEAQNLTLRAWAANFMMKIFNVEIGSAEDETTAKASRL</sequence>
<evidence type="ECO:0000313" key="2">
    <source>
        <dbReference type="Proteomes" id="UP000182063"/>
    </source>
</evidence>
<gene>
    <name evidence="1" type="ORF">BSL82_15845</name>
</gene>
<evidence type="ECO:0000313" key="1">
    <source>
        <dbReference type="EMBL" id="API60578.1"/>
    </source>
</evidence>
<keyword evidence="2" id="KW-1185">Reference proteome</keyword>
<protein>
    <submittedName>
        <fullName evidence="1">Uncharacterized protein</fullName>
    </submittedName>
</protein>
<organism evidence="1 2">
    <name type="scientific">Tardibacter chloracetimidivorans</name>
    <dbReference type="NCBI Taxonomy" id="1921510"/>
    <lineage>
        <taxon>Bacteria</taxon>
        <taxon>Pseudomonadati</taxon>
        <taxon>Pseudomonadota</taxon>
        <taxon>Alphaproteobacteria</taxon>
        <taxon>Sphingomonadales</taxon>
        <taxon>Sphingomonadaceae</taxon>
        <taxon>Tardibacter</taxon>
    </lineage>
</organism>
<accession>A0A1L3ZY64</accession>
<dbReference type="Proteomes" id="UP000182063">
    <property type="component" value="Chromosome"/>
</dbReference>
<dbReference type="KEGG" id="sphj:BSL82_15845"/>
<dbReference type="STRING" id="1921510.BSL82_15845"/>
<reference evidence="2" key="1">
    <citation type="submission" date="2016-11" db="EMBL/GenBank/DDBJ databases">
        <title>Complete Genome Sequence of alachlor-degrading Sphingomonas sp. strain JJ-A5.</title>
        <authorList>
            <person name="Lee H."/>
            <person name="Ka J.-O."/>
        </authorList>
    </citation>
    <scope>NUCLEOTIDE SEQUENCE [LARGE SCALE GENOMIC DNA]</scope>
    <source>
        <strain evidence="2">JJ-A5</strain>
    </source>
</reference>
<dbReference type="EMBL" id="CP018221">
    <property type="protein sequence ID" value="API60578.1"/>
    <property type="molecule type" value="Genomic_DNA"/>
</dbReference>